<keyword evidence="2" id="KW-1185">Reference proteome</keyword>
<comment type="caution">
    <text evidence="1">The sequence shown here is derived from an EMBL/GenBank/DDBJ whole genome shotgun (WGS) entry which is preliminary data.</text>
</comment>
<evidence type="ECO:0000313" key="2">
    <source>
        <dbReference type="Proteomes" id="UP000729402"/>
    </source>
</evidence>
<accession>A0A8J5X804</accession>
<sequence>MACVAGKALAFVARGRAFVARTVRRSASYYAWHHRNKLCSNHCGDEEASAGSCSCAMASSACVATVYGAQRVTEDEECGFGVYGVPWPQVVVGEAVGFSSSLEAVAVAVVSMAMESSS</sequence>
<dbReference type="EMBL" id="JAAALK010000079">
    <property type="protein sequence ID" value="KAG8099532.1"/>
    <property type="molecule type" value="Genomic_DNA"/>
</dbReference>
<dbReference type="Proteomes" id="UP000729402">
    <property type="component" value="Unassembled WGS sequence"/>
</dbReference>
<reference evidence="1" key="1">
    <citation type="journal article" date="2021" name="bioRxiv">
        <title>Whole Genome Assembly and Annotation of Northern Wild Rice, Zizania palustris L., Supports a Whole Genome Duplication in the Zizania Genus.</title>
        <authorList>
            <person name="Haas M."/>
            <person name="Kono T."/>
            <person name="Macchietto M."/>
            <person name="Millas R."/>
            <person name="McGilp L."/>
            <person name="Shao M."/>
            <person name="Duquette J."/>
            <person name="Hirsch C.N."/>
            <person name="Kimball J."/>
        </authorList>
    </citation>
    <scope>NUCLEOTIDE SEQUENCE</scope>
    <source>
        <tissue evidence="1">Fresh leaf tissue</tissue>
    </source>
</reference>
<evidence type="ECO:0000313" key="1">
    <source>
        <dbReference type="EMBL" id="KAG8099532.1"/>
    </source>
</evidence>
<proteinExistence type="predicted"/>
<gene>
    <name evidence="1" type="ORF">GUJ93_ZPchr0013g36155</name>
</gene>
<reference evidence="1" key="2">
    <citation type="submission" date="2021-02" db="EMBL/GenBank/DDBJ databases">
        <authorList>
            <person name="Kimball J.A."/>
            <person name="Haas M.W."/>
            <person name="Macchietto M."/>
            <person name="Kono T."/>
            <person name="Duquette J."/>
            <person name="Shao M."/>
        </authorList>
    </citation>
    <scope>NUCLEOTIDE SEQUENCE</scope>
    <source>
        <tissue evidence="1">Fresh leaf tissue</tissue>
    </source>
</reference>
<organism evidence="1 2">
    <name type="scientific">Zizania palustris</name>
    <name type="common">Northern wild rice</name>
    <dbReference type="NCBI Taxonomy" id="103762"/>
    <lineage>
        <taxon>Eukaryota</taxon>
        <taxon>Viridiplantae</taxon>
        <taxon>Streptophyta</taxon>
        <taxon>Embryophyta</taxon>
        <taxon>Tracheophyta</taxon>
        <taxon>Spermatophyta</taxon>
        <taxon>Magnoliopsida</taxon>
        <taxon>Liliopsida</taxon>
        <taxon>Poales</taxon>
        <taxon>Poaceae</taxon>
        <taxon>BOP clade</taxon>
        <taxon>Oryzoideae</taxon>
        <taxon>Oryzeae</taxon>
        <taxon>Zizaniinae</taxon>
        <taxon>Zizania</taxon>
    </lineage>
</organism>
<name>A0A8J5X804_ZIZPA</name>
<protein>
    <submittedName>
        <fullName evidence="1">Uncharacterized protein</fullName>
    </submittedName>
</protein>
<dbReference type="AlphaFoldDB" id="A0A8J5X804"/>